<dbReference type="EMBL" id="JBHLVX010000009">
    <property type="protein sequence ID" value="MFC0266800.1"/>
    <property type="molecule type" value="Genomic_DNA"/>
</dbReference>
<evidence type="ECO:0000313" key="4">
    <source>
        <dbReference type="Proteomes" id="UP001589814"/>
    </source>
</evidence>
<proteinExistence type="predicted"/>
<dbReference type="CDD" id="cd06661">
    <property type="entry name" value="GGCT_like"/>
    <property type="match status" value="1"/>
</dbReference>
<dbReference type="Gene3D" id="3.10.490.10">
    <property type="entry name" value="Gamma-glutamyl cyclotransferase-like"/>
    <property type="match status" value="1"/>
</dbReference>
<organism evidence="3 4">
    <name type="scientific">Kushneria aurantia</name>
    <dbReference type="NCBI Taxonomy" id="504092"/>
    <lineage>
        <taxon>Bacteria</taxon>
        <taxon>Pseudomonadati</taxon>
        <taxon>Pseudomonadota</taxon>
        <taxon>Gammaproteobacteria</taxon>
        <taxon>Oceanospirillales</taxon>
        <taxon>Halomonadaceae</taxon>
        <taxon>Kushneria</taxon>
    </lineage>
</organism>
<dbReference type="Pfam" id="PF04752">
    <property type="entry name" value="ChaC"/>
    <property type="match status" value="1"/>
</dbReference>
<comment type="caution">
    <text evidence="3">The sequence shown here is derived from an EMBL/GenBank/DDBJ whole genome shotgun (WGS) entry which is preliminary data.</text>
</comment>
<protein>
    <recommendedName>
        <fullName evidence="1">glutathione-specific gamma-glutamylcyclotransferase</fullName>
        <ecNumber evidence="1">4.3.2.7</ecNumber>
    </recommendedName>
</protein>
<evidence type="ECO:0000313" key="3">
    <source>
        <dbReference type="EMBL" id="MFC0266800.1"/>
    </source>
</evidence>
<gene>
    <name evidence="3" type="ORF">ACFFHW_02115</name>
</gene>
<keyword evidence="4" id="KW-1185">Reference proteome</keyword>
<dbReference type="InterPro" id="IPR006840">
    <property type="entry name" value="ChaC"/>
</dbReference>
<dbReference type="InterPro" id="IPR013024">
    <property type="entry name" value="GGCT-like"/>
</dbReference>
<dbReference type="PANTHER" id="PTHR12192:SF2">
    <property type="entry name" value="GLUTATHIONE-SPECIFIC GAMMA-GLUTAMYLCYCLOTRANSFERASE 2"/>
    <property type="match status" value="1"/>
</dbReference>
<dbReference type="InterPro" id="IPR036568">
    <property type="entry name" value="GGCT-like_sf"/>
</dbReference>
<dbReference type="PANTHER" id="PTHR12192">
    <property type="entry name" value="CATION TRANSPORT PROTEIN CHAC-RELATED"/>
    <property type="match status" value="1"/>
</dbReference>
<reference evidence="3 4" key="1">
    <citation type="submission" date="2024-09" db="EMBL/GenBank/DDBJ databases">
        <authorList>
            <person name="Sun Q."/>
            <person name="Mori K."/>
        </authorList>
    </citation>
    <scope>NUCLEOTIDE SEQUENCE [LARGE SCALE GENOMIC DNA]</scope>
    <source>
        <strain evidence="3 4">CCM 7415</strain>
    </source>
</reference>
<keyword evidence="2" id="KW-0456">Lyase</keyword>
<name>A0ABV6FZM4_9GAMM</name>
<evidence type="ECO:0000256" key="1">
    <source>
        <dbReference type="ARBA" id="ARBA00012344"/>
    </source>
</evidence>
<accession>A0ABV6FZM4</accession>
<sequence length="204" mass="22468">MSHHSRDATGQGAPLAERSSLWLFGYGSLIYKAGFDFQQRRPAHIRGWRRRFWQGSHDHRGTLSNPGRVATLVAEEGAVCHGMAYRIGPEVLAGLDIREKNGYRRFMTPLWFDDGDSRGTTSKDEGDDEALVYIATEGNEAWLGEASAPEIAAHISAAVGPSGPNRDYLLLLAQSLREMGHNDAHVFAVEEALLALEGRRHTTG</sequence>
<dbReference type="RefSeq" id="WP_019951921.1">
    <property type="nucleotide sequence ID" value="NZ_JBHLVX010000009.1"/>
</dbReference>
<dbReference type="SUPFAM" id="SSF110857">
    <property type="entry name" value="Gamma-glutamyl cyclotransferase-like"/>
    <property type="match status" value="1"/>
</dbReference>
<dbReference type="EC" id="4.3.2.7" evidence="1"/>
<evidence type="ECO:0000256" key="2">
    <source>
        <dbReference type="ARBA" id="ARBA00023239"/>
    </source>
</evidence>
<dbReference type="Proteomes" id="UP001589814">
    <property type="component" value="Unassembled WGS sequence"/>
</dbReference>